<dbReference type="GO" id="GO:0016702">
    <property type="term" value="F:oxidoreductase activity, acting on single donors with incorporation of molecular oxygen, incorporation of two atoms of oxygen"/>
    <property type="evidence" value="ECO:0007669"/>
    <property type="project" value="InterPro"/>
</dbReference>
<keyword evidence="2" id="KW-0121">Carboxypeptidase</keyword>
<accession>A0A366HR81</accession>
<dbReference type="GO" id="GO:0005506">
    <property type="term" value="F:iron ion binding"/>
    <property type="evidence" value="ECO:0007669"/>
    <property type="project" value="InterPro"/>
</dbReference>
<dbReference type="EMBL" id="QNRR01000002">
    <property type="protein sequence ID" value="RBP45986.1"/>
    <property type="molecule type" value="Genomic_DNA"/>
</dbReference>
<dbReference type="Pfam" id="PF13620">
    <property type="entry name" value="CarboxypepD_reg"/>
    <property type="match status" value="1"/>
</dbReference>
<name>A0A366HR81_9BACT</name>
<evidence type="ECO:0000313" key="3">
    <source>
        <dbReference type="Proteomes" id="UP000253426"/>
    </source>
</evidence>
<organism evidence="2 3">
    <name type="scientific">Roseimicrobium gellanilyticum</name>
    <dbReference type="NCBI Taxonomy" id="748857"/>
    <lineage>
        <taxon>Bacteria</taxon>
        <taxon>Pseudomonadati</taxon>
        <taxon>Verrucomicrobiota</taxon>
        <taxon>Verrucomicrobiia</taxon>
        <taxon>Verrucomicrobiales</taxon>
        <taxon>Verrucomicrobiaceae</taxon>
        <taxon>Roseimicrobium</taxon>
    </lineage>
</organism>
<proteinExistence type="predicted"/>
<keyword evidence="2" id="KW-0645">Protease</keyword>
<evidence type="ECO:0000256" key="1">
    <source>
        <dbReference type="SAM" id="MobiDB-lite"/>
    </source>
</evidence>
<evidence type="ECO:0000313" key="2">
    <source>
        <dbReference type="EMBL" id="RBP45986.1"/>
    </source>
</evidence>
<dbReference type="RefSeq" id="WP_170156923.1">
    <property type="nucleotide sequence ID" value="NZ_QNRR01000002.1"/>
</dbReference>
<dbReference type="GO" id="GO:0030246">
    <property type="term" value="F:carbohydrate binding"/>
    <property type="evidence" value="ECO:0007669"/>
    <property type="project" value="InterPro"/>
</dbReference>
<comment type="caution">
    <text evidence="2">The sequence shown here is derived from an EMBL/GenBank/DDBJ whole genome shotgun (WGS) entry which is preliminary data.</text>
</comment>
<dbReference type="Gene3D" id="2.60.130.10">
    <property type="entry name" value="Aromatic compound dioxygenase"/>
    <property type="match status" value="1"/>
</dbReference>
<dbReference type="GO" id="GO:0004180">
    <property type="term" value="F:carboxypeptidase activity"/>
    <property type="evidence" value="ECO:0007669"/>
    <property type="project" value="UniProtKB-KW"/>
</dbReference>
<feature type="compositionally biased region" description="Polar residues" evidence="1">
    <location>
        <begin position="302"/>
        <end position="321"/>
    </location>
</feature>
<dbReference type="InterPro" id="IPR013784">
    <property type="entry name" value="Carb-bd-like_fold"/>
</dbReference>
<keyword evidence="3" id="KW-1185">Reference proteome</keyword>
<reference evidence="2 3" key="1">
    <citation type="submission" date="2018-06" db="EMBL/GenBank/DDBJ databases">
        <title>Genomic Encyclopedia of Type Strains, Phase IV (KMG-IV): sequencing the most valuable type-strain genomes for metagenomic binning, comparative biology and taxonomic classification.</title>
        <authorList>
            <person name="Goeker M."/>
        </authorList>
    </citation>
    <scope>NUCLEOTIDE SEQUENCE [LARGE SCALE GENOMIC DNA]</scope>
    <source>
        <strain evidence="2 3">DSM 25532</strain>
    </source>
</reference>
<gene>
    <name evidence="2" type="ORF">DES53_102371</name>
</gene>
<dbReference type="Proteomes" id="UP000253426">
    <property type="component" value="Unassembled WGS sequence"/>
</dbReference>
<feature type="region of interest" description="Disordered" evidence="1">
    <location>
        <begin position="302"/>
        <end position="322"/>
    </location>
</feature>
<sequence>MAADLEPEFPKPPTPIVNYESGRVREFHVTLLDENDQPVASVPVDLYGMRRGGRWPALDDSVSKDHGPWWRFTTNAQGKILARFSVSEKPWGYTVPRDGRFYFVVDIPDGRRAVSPPIFHGVTRKGAHEEEENEWDAHANDEQLFTDETEEVTMHLVKGRTVTGVVVTPDGKPLQGHTISATHDLHIGSHTGAGGEVFMVTAVSDAEGRFKLQNVYPAACSLSMEGEGYWSRTQVALHASGQTSTRWVGGSITLPELSSDTSMHLRIEVAPEAPKYRYFGTVTDASGKPQAGLVVTAGVSHNSTPKTWSDSHNISSATTDASGRWQIQAEGPWVRFFDVRKTESGDSLVNGEDYESDGVGLAAPGEYHFKIKSANSPTKDR</sequence>
<dbReference type="SUPFAM" id="SSF49452">
    <property type="entry name" value="Starch-binding domain-like"/>
    <property type="match status" value="1"/>
</dbReference>
<keyword evidence="2" id="KW-0378">Hydrolase</keyword>
<dbReference type="InterPro" id="IPR015889">
    <property type="entry name" value="Intradiol_dOase_core"/>
</dbReference>
<protein>
    <submittedName>
        <fullName evidence="2">Carboxypeptidase family protein</fullName>
    </submittedName>
</protein>
<dbReference type="SUPFAM" id="SSF49482">
    <property type="entry name" value="Aromatic compound dioxygenase"/>
    <property type="match status" value="1"/>
</dbReference>
<dbReference type="AlphaFoldDB" id="A0A366HR81"/>